<name>A0A1F5YL21_9BACT</name>
<feature type="domain" description="Alcohol dehydrogenase iron-type/glycerol dehydrogenase GldA" evidence="4">
    <location>
        <begin position="5"/>
        <end position="169"/>
    </location>
</feature>
<dbReference type="InterPro" id="IPR001670">
    <property type="entry name" value="ADH_Fe/GldA"/>
</dbReference>
<dbReference type="Gene3D" id="1.20.1090.10">
    <property type="entry name" value="Dehydroquinate synthase-like - alpha domain"/>
    <property type="match status" value="1"/>
</dbReference>
<dbReference type="PANTHER" id="PTHR11496">
    <property type="entry name" value="ALCOHOL DEHYDROGENASE"/>
    <property type="match status" value="1"/>
</dbReference>
<dbReference type="InterPro" id="IPR018211">
    <property type="entry name" value="ADH_Fe_CS"/>
</dbReference>
<keyword evidence="3" id="KW-0520">NAD</keyword>
<organism evidence="6 7">
    <name type="scientific">Candidatus Glassbacteria bacterium RIFCSPLOWO2_12_FULL_58_11</name>
    <dbReference type="NCBI Taxonomy" id="1817867"/>
    <lineage>
        <taxon>Bacteria</taxon>
        <taxon>Candidatus Glassiibacteriota</taxon>
    </lineage>
</organism>
<protein>
    <submittedName>
        <fullName evidence="6">4-hydroxybutyrate dehydrogenase</fullName>
    </submittedName>
</protein>
<keyword evidence="2" id="KW-0560">Oxidoreductase</keyword>
<evidence type="ECO:0000313" key="7">
    <source>
        <dbReference type="Proteomes" id="UP000179129"/>
    </source>
</evidence>
<accession>A0A1F5YL21</accession>
<dbReference type="Pfam" id="PF00465">
    <property type="entry name" value="Fe-ADH"/>
    <property type="match status" value="1"/>
</dbReference>
<feature type="domain" description="Fe-containing alcohol dehydrogenase-like C-terminal" evidence="5">
    <location>
        <begin position="180"/>
        <end position="367"/>
    </location>
</feature>
<dbReference type="PROSITE" id="PS00913">
    <property type="entry name" value="ADH_IRON_1"/>
    <property type="match status" value="1"/>
</dbReference>
<evidence type="ECO:0000259" key="4">
    <source>
        <dbReference type="Pfam" id="PF00465"/>
    </source>
</evidence>
<reference evidence="6 7" key="1">
    <citation type="journal article" date="2016" name="Nat. Commun.">
        <title>Thousands of microbial genomes shed light on interconnected biogeochemical processes in an aquifer system.</title>
        <authorList>
            <person name="Anantharaman K."/>
            <person name="Brown C.T."/>
            <person name="Hug L.A."/>
            <person name="Sharon I."/>
            <person name="Castelle C.J."/>
            <person name="Probst A.J."/>
            <person name="Thomas B.C."/>
            <person name="Singh A."/>
            <person name="Wilkins M.J."/>
            <person name="Karaoz U."/>
            <person name="Brodie E.L."/>
            <person name="Williams K.H."/>
            <person name="Hubbard S.S."/>
            <person name="Banfield J.F."/>
        </authorList>
    </citation>
    <scope>NUCLEOTIDE SEQUENCE [LARGE SCALE GENOMIC DNA]</scope>
</reference>
<evidence type="ECO:0000313" key="6">
    <source>
        <dbReference type="EMBL" id="OGG00871.1"/>
    </source>
</evidence>
<gene>
    <name evidence="6" type="ORF">A3F83_01435</name>
</gene>
<comment type="similarity">
    <text evidence="1">Belongs to the iron-containing alcohol dehydrogenase family.</text>
</comment>
<evidence type="ECO:0000256" key="3">
    <source>
        <dbReference type="ARBA" id="ARBA00023027"/>
    </source>
</evidence>
<sequence length="368" mass="38939">MSYLTDIYFGWGRVARVSEILEKLGGKRPLVITDRGLAGLGMVERLGLGQPQVFDRLETNPTEKNARAALEAYYQNSCDSIVALGGGSPIDLAKIVGLLASHPGPLEQYAILRGGVSRISGSLPPLVAVPTTAGSGSEVGRAALLTLESGDKLGFLSPHLLPGAAVCDPELTLSMPSALTAGSGMDALAHCVEAYLSPRWNPVAEAIALDGLERGFGSIRAAVNDGRDRPAREAMLLASLEAGLAFQKGLGAVHSLSHPLGALSDRRLHHGTLNGIFLPHVLEFNYSACPEKFERLAALLGAKSGSDLPELFADLLSELGLPMRLSELGLQAEDLTPLAEKAFRDHCTPTNPRPLTVEDSLELYLKAL</sequence>
<evidence type="ECO:0000256" key="2">
    <source>
        <dbReference type="ARBA" id="ARBA00023002"/>
    </source>
</evidence>
<dbReference type="STRING" id="1817867.A3F83_01435"/>
<dbReference type="PANTHER" id="PTHR11496:SF102">
    <property type="entry name" value="ALCOHOL DEHYDROGENASE 4"/>
    <property type="match status" value="1"/>
</dbReference>
<dbReference type="FunFam" id="3.40.50.1970:FF:000003">
    <property type="entry name" value="Alcohol dehydrogenase, iron-containing"/>
    <property type="match status" value="1"/>
</dbReference>
<dbReference type="InterPro" id="IPR039697">
    <property type="entry name" value="Alcohol_dehydrogenase_Fe"/>
</dbReference>
<dbReference type="Pfam" id="PF25137">
    <property type="entry name" value="ADH_Fe_C"/>
    <property type="match status" value="1"/>
</dbReference>
<dbReference type="CDD" id="cd14861">
    <property type="entry name" value="Fe-ADH-like"/>
    <property type="match status" value="1"/>
</dbReference>
<evidence type="ECO:0000259" key="5">
    <source>
        <dbReference type="Pfam" id="PF25137"/>
    </source>
</evidence>
<comment type="caution">
    <text evidence="6">The sequence shown here is derived from an EMBL/GenBank/DDBJ whole genome shotgun (WGS) entry which is preliminary data.</text>
</comment>
<dbReference type="SUPFAM" id="SSF56796">
    <property type="entry name" value="Dehydroquinate synthase-like"/>
    <property type="match status" value="1"/>
</dbReference>
<dbReference type="AlphaFoldDB" id="A0A1F5YL21"/>
<dbReference type="FunFam" id="1.20.1090.10:FF:000001">
    <property type="entry name" value="Aldehyde-alcohol dehydrogenase"/>
    <property type="match status" value="1"/>
</dbReference>
<dbReference type="GO" id="GO:0004022">
    <property type="term" value="F:alcohol dehydrogenase (NAD+) activity"/>
    <property type="evidence" value="ECO:0007669"/>
    <property type="project" value="TreeGrafter"/>
</dbReference>
<dbReference type="Gene3D" id="3.40.50.1970">
    <property type="match status" value="1"/>
</dbReference>
<dbReference type="InterPro" id="IPR056798">
    <property type="entry name" value="ADH_Fe_C"/>
</dbReference>
<dbReference type="EMBL" id="MFIX01000238">
    <property type="protein sequence ID" value="OGG00871.1"/>
    <property type="molecule type" value="Genomic_DNA"/>
</dbReference>
<evidence type="ECO:0000256" key="1">
    <source>
        <dbReference type="ARBA" id="ARBA00007358"/>
    </source>
</evidence>
<dbReference type="GO" id="GO:0046872">
    <property type="term" value="F:metal ion binding"/>
    <property type="evidence" value="ECO:0007669"/>
    <property type="project" value="InterPro"/>
</dbReference>
<dbReference type="Proteomes" id="UP000179129">
    <property type="component" value="Unassembled WGS sequence"/>
</dbReference>
<proteinExistence type="inferred from homology"/>